<evidence type="ECO:0000256" key="8">
    <source>
        <dbReference type="ARBA" id="ARBA00029538"/>
    </source>
</evidence>
<evidence type="ECO:0000259" key="12">
    <source>
        <dbReference type="PROSITE" id="PS50089"/>
    </source>
</evidence>
<dbReference type="AlphaFoldDB" id="A0A8C1XFU6"/>
<keyword evidence="4" id="KW-0479">Metal-binding</keyword>
<name>A0A8C1XFU6_CYPCA</name>
<comment type="function">
    <text evidence="9">Plays a role in vesicle-mediated protein trafficking to lysosomal compartments including the endocytic membrane transport pathways.</text>
</comment>
<dbReference type="CDD" id="cd16690">
    <property type="entry name" value="RING-H2_Vps41"/>
    <property type="match status" value="1"/>
</dbReference>
<evidence type="ECO:0000256" key="9">
    <source>
        <dbReference type="PIRNR" id="PIRNR028921"/>
    </source>
</evidence>
<organism evidence="13 14">
    <name type="scientific">Cyprinus carpio</name>
    <name type="common">Common carp</name>
    <dbReference type="NCBI Taxonomy" id="7962"/>
    <lineage>
        <taxon>Eukaryota</taxon>
        <taxon>Metazoa</taxon>
        <taxon>Chordata</taxon>
        <taxon>Craniata</taxon>
        <taxon>Vertebrata</taxon>
        <taxon>Euteleostomi</taxon>
        <taxon>Actinopterygii</taxon>
        <taxon>Neopterygii</taxon>
        <taxon>Teleostei</taxon>
        <taxon>Ostariophysi</taxon>
        <taxon>Cypriniformes</taxon>
        <taxon>Cyprinidae</taxon>
        <taxon>Cyprininae</taxon>
        <taxon>Cyprinus</taxon>
    </lineage>
</organism>
<dbReference type="PROSITE" id="PS50089">
    <property type="entry name" value="ZF_RING_2"/>
    <property type="match status" value="1"/>
</dbReference>
<dbReference type="InterPro" id="IPR057780">
    <property type="entry name" value="Beta-prop_Vps41"/>
</dbReference>
<evidence type="ECO:0000313" key="13">
    <source>
        <dbReference type="Ensembl" id="ENSCCRP00015080351.1"/>
    </source>
</evidence>
<evidence type="ECO:0000313" key="14">
    <source>
        <dbReference type="Proteomes" id="UP000694700"/>
    </source>
</evidence>
<comment type="subcellular location">
    <subcellularLocation>
        <location evidence="9">Endosome membrane</location>
        <topology evidence="9">Peripheral membrane protein</topology>
    </subcellularLocation>
    <subcellularLocation>
        <location evidence="9">Late endosome membrane</location>
        <topology evidence="9">Peripheral membrane protein</topology>
    </subcellularLocation>
    <subcellularLocation>
        <location evidence="9">Early endosome membrane</location>
        <topology evidence="9">Peripheral membrane protein</topology>
    </subcellularLocation>
    <subcellularLocation>
        <location evidence="9">Lysosome membrane</location>
        <topology evidence="9">Peripheral membrane protein</topology>
    </subcellularLocation>
    <subcellularLocation>
        <location evidence="9">Golgi apparatus</location>
        <location evidence="9">trans-Golgi network</location>
    </subcellularLocation>
    <subcellularLocation>
        <location evidence="9">Cytoplasmic vesicle</location>
        <location evidence="9">Clathrin-coated vesicle</location>
    </subcellularLocation>
    <subcellularLocation>
        <location evidence="1">Late endosome</location>
    </subcellularLocation>
</comment>
<dbReference type="GO" id="GO:0008270">
    <property type="term" value="F:zinc ion binding"/>
    <property type="evidence" value="ECO:0007669"/>
    <property type="project" value="UniProtKB-KW"/>
</dbReference>
<keyword evidence="9" id="KW-0967">Endosome</keyword>
<dbReference type="GO" id="GO:0031901">
    <property type="term" value="C:early endosome membrane"/>
    <property type="evidence" value="ECO:0007669"/>
    <property type="project" value="UniProtKB-SubCell"/>
</dbReference>
<dbReference type="GO" id="GO:0005765">
    <property type="term" value="C:lysosomal membrane"/>
    <property type="evidence" value="ECO:0007669"/>
    <property type="project" value="UniProtKB-SubCell"/>
</dbReference>
<comment type="similarity">
    <text evidence="2 9">Belongs to the VPS41 family.</text>
</comment>
<dbReference type="Pfam" id="PF23411">
    <property type="entry name" value="Beta-prop_Vps41"/>
    <property type="match status" value="1"/>
</dbReference>
<feature type="domain" description="RING-type" evidence="12">
    <location>
        <begin position="755"/>
        <end position="803"/>
    </location>
</feature>
<keyword evidence="9" id="KW-0333">Golgi apparatus</keyword>
<proteinExistence type="inferred from homology"/>
<dbReference type="GO" id="GO:0006623">
    <property type="term" value="P:protein targeting to vacuole"/>
    <property type="evidence" value="ECO:0007669"/>
    <property type="project" value="InterPro"/>
</dbReference>
<dbReference type="Gene3D" id="2.130.10.10">
    <property type="entry name" value="YVTN repeat-like/Quinoprotein amine dehydrogenase"/>
    <property type="match status" value="1"/>
</dbReference>
<dbReference type="InterPro" id="IPR057779">
    <property type="entry name" value="Znf_RING_Vps41"/>
</dbReference>
<dbReference type="Pfam" id="PF23556">
    <property type="entry name" value="TPR_Vps41"/>
    <property type="match status" value="1"/>
</dbReference>
<dbReference type="SUPFAM" id="SSF50978">
    <property type="entry name" value="WD40 repeat-like"/>
    <property type="match status" value="1"/>
</dbReference>
<keyword evidence="7 9" id="KW-0653">Protein transport</keyword>
<dbReference type="GO" id="GO:0034058">
    <property type="term" value="P:endosomal vesicle fusion"/>
    <property type="evidence" value="ECO:0007669"/>
    <property type="project" value="UniProtKB-UniRule"/>
</dbReference>
<evidence type="ECO:0000256" key="6">
    <source>
        <dbReference type="ARBA" id="ARBA00022833"/>
    </source>
</evidence>
<evidence type="ECO:0000256" key="4">
    <source>
        <dbReference type="ARBA" id="ARBA00022723"/>
    </source>
</evidence>
<dbReference type="InterPro" id="IPR001841">
    <property type="entry name" value="Znf_RING"/>
</dbReference>
<evidence type="ECO:0000256" key="11">
    <source>
        <dbReference type="PROSITE-ProRule" id="PRU01006"/>
    </source>
</evidence>
<dbReference type="GO" id="GO:0009267">
    <property type="term" value="P:cellular response to starvation"/>
    <property type="evidence" value="ECO:0007669"/>
    <property type="project" value="TreeGrafter"/>
</dbReference>
<keyword evidence="9" id="KW-0458">Lysosome</keyword>
<keyword evidence="5 10" id="KW-0863">Zinc-finger</keyword>
<reference evidence="13" key="1">
    <citation type="submission" date="2025-08" db="UniProtKB">
        <authorList>
            <consortium name="Ensembl"/>
        </authorList>
    </citation>
    <scope>IDENTIFICATION</scope>
</reference>
<evidence type="ECO:0000256" key="1">
    <source>
        <dbReference type="ARBA" id="ARBA00004603"/>
    </source>
</evidence>
<keyword evidence="3 9" id="KW-0813">Transport</keyword>
<evidence type="ECO:0000256" key="10">
    <source>
        <dbReference type="PROSITE-ProRule" id="PRU00175"/>
    </source>
</evidence>
<dbReference type="InterPro" id="IPR015943">
    <property type="entry name" value="WD40/YVTN_repeat-like_dom_sf"/>
</dbReference>
<dbReference type="FunFam" id="1.25.40.10:FF:000247">
    <property type="entry name" value="Vacuolar protein sorting-associated protein 41 homolog"/>
    <property type="match status" value="1"/>
</dbReference>
<feature type="repeat" description="CHCR" evidence="11">
    <location>
        <begin position="532"/>
        <end position="676"/>
    </location>
</feature>
<dbReference type="Pfam" id="PF23555">
    <property type="entry name" value="zf-RING_Vps41"/>
    <property type="match status" value="1"/>
</dbReference>
<dbReference type="InterPro" id="IPR045111">
    <property type="entry name" value="Vps41/Vps8"/>
</dbReference>
<dbReference type="InterPro" id="IPR000547">
    <property type="entry name" value="Clathrin_H-chain/VPS_repeat"/>
</dbReference>
<accession>A0A8C1XFU6</accession>
<dbReference type="Proteomes" id="UP000694700">
    <property type="component" value="Unplaced"/>
</dbReference>
<dbReference type="GO" id="GO:0030897">
    <property type="term" value="C:HOPS complex"/>
    <property type="evidence" value="ECO:0007669"/>
    <property type="project" value="UniProtKB-UniRule"/>
</dbReference>
<dbReference type="GO" id="GO:0005794">
    <property type="term" value="C:Golgi apparatus"/>
    <property type="evidence" value="ECO:0007669"/>
    <property type="project" value="UniProtKB-SubCell"/>
</dbReference>
<evidence type="ECO:0000256" key="5">
    <source>
        <dbReference type="ARBA" id="ARBA00022771"/>
    </source>
</evidence>
<dbReference type="InterPro" id="IPR016902">
    <property type="entry name" value="Vps41"/>
</dbReference>
<protein>
    <recommendedName>
        <fullName evidence="8 9">Vacuolar protein sorting-associated protein 41 homolog</fullName>
    </recommendedName>
</protein>
<dbReference type="Gene3D" id="1.25.40.10">
    <property type="entry name" value="Tetratricopeptide repeat domain"/>
    <property type="match status" value="1"/>
</dbReference>
<dbReference type="GO" id="GO:0016236">
    <property type="term" value="P:macroautophagy"/>
    <property type="evidence" value="ECO:0007669"/>
    <property type="project" value="TreeGrafter"/>
</dbReference>
<keyword evidence="6" id="KW-0862">Zinc</keyword>
<dbReference type="GO" id="GO:0030136">
    <property type="term" value="C:clathrin-coated vesicle"/>
    <property type="evidence" value="ECO:0007669"/>
    <property type="project" value="UniProtKB-SubCell"/>
</dbReference>
<keyword evidence="9" id="KW-0968">Cytoplasmic vesicle</keyword>
<dbReference type="SMART" id="SM00299">
    <property type="entry name" value="CLH"/>
    <property type="match status" value="1"/>
</dbReference>
<dbReference type="GO" id="GO:0031902">
    <property type="term" value="C:late endosome membrane"/>
    <property type="evidence" value="ECO:0007669"/>
    <property type="project" value="UniProtKB-SubCell"/>
</dbReference>
<evidence type="ECO:0000256" key="2">
    <source>
        <dbReference type="ARBA" id="ARBA00009582"/>
    </source>
</evidence>
<evidence type="ECO:0000256" key="3">
    <source>
        <dbReference type="ARBA" id="ARBA00022448"/>
    </source>
</evidence>
<dbReference type="InterPro" id="IPR011990">
    <property type="entry name" value="TPR-like_helical_dom_sf"/>
</dbReference>
<sequence>EPKLKYERLTNGVTEVLQKDAASCMTVHDKFLALGTHFGKVYLLDIQGNVTQKFEISLVKINQISLDESGDHVGICSEDGKVQVFGLYTREGFHENFDCPIKLLLYERNWLNRWKTSVLHEGEGNITNVKWRANLIAWANNLGVKIYDIGSKQRITNVLRDNTSLRPDMYPCSLCWKNNTTLIIGWGSSVKICVVKERDPTEIRDLPSRYVEIVSAFETEFFISGLAPLADQLVTLYYVKENSEHMEEEFRTRPRLDIIQPLAEGCEEISSDALTVRNFQENQCRDYRLEHSEGESLFYIISPKDIVVAKERDQDDHIDWLLEKKKYEEALMAAEISFKNIKRHDKIGMAYINHLVERGDYDAAARKCQKVLGKNMDLWENEVYRFKTIGQLKAISQYLPRGDLRLRPAIYEMILHEFLKTDYEVCFKFAFLLLFLTQGFATLIREWPGELYNNMAIVQAVNEHLKKDPTNSMLLTTLAELYTYDQRYDRALEIYLKLRHKDVYQLIHKHNLFSSIKDKIVLLMDFDKEKAVDMLLDNEDKISMDKVVEELKDRPELLHVYLHKLFKRDHHKGQKYHERQISLYAEFDRPNLLPFLRESMHCPLEKALEICQQRHFVEETVFLLSRMGNCRRALQMIMEELADVDKAIEFAKEQDDRELWEDLISYSIDKPPFITGLLNNIGTHVDPILLIHRIKEGMEIPNLRDSLVKILQDYNLQILLREGCKKILVADSLSLLQRMHRTQKRGVRVDEENICESCHTPILPSDTAQAFGVVVFHCRHMFHKECLPSPGNVPGIQYCNICSAKRRGPGSGILEMKK</sequence>
<dbReference type="PANTHER" id="PTHR12616:SF1">
    <property type="entry name" value="VACUOLAR PROTEIN SORTING-ASSOCIATED PROTEIN 41 HOMOLOG"/>
    <property type="match status" value="1"/>
</dbReference>
<dbReference type="PANTHER" id="PTHR12616">
    <property type="entry name" value="VACUOLAR PROTEIN SORTING VPS41"/>
    <property type="match status" value="1"/>
</dbReference>
<dbReference type="SUPFAM" id="SSF48452">
    <property type="entry name" value="TPR-like"/>
    <property type="match status" value="1"/>
</dbReference>
<dbReference type="PIRSF" id="PIRSF028921">
    <property type="entry name" value="VPS41"/>
    <property type="match status" value="1"/>
</dbReference>
<evidence type="ECO:0000256" key="7">
    <source>
        <dbReference type="ARBA" id="ARBA00022927"/>
    </source>
</evidence>
<dbReference type="PROSITE" id="PS50236">
    <property type="entry name" value="CHCR"/>
    <property type="match status" value="1"/>
</dbReference>
<dbReference type="Ensembl" id="ENSCCRT00015082980.1">
    <property type="protein sequence ID" value="ENSCCRP00015080351.1"/>
    <property type="gene ID" value="ENSCCRG00015031556.1"/>
</dbReference>
<dbReference type="InterPro" id="IPR036322">
    <property type="entry name" value="WD40_repeat_dom_sf"/>
</dbReference>